<evidence type="ECO:0000313" key="2">
    <source>
        <dbReference type="Proteomes" id="UP001056120"/>
    </source>
</evidence>
<evidence type="ECO:0000313" key="1">
    <source>
        <dbReference type="EMBL" id="KAI3802571.1"/>
    </source>
</evidence>
<dbReference type="EMBL" id="CM042027">
    <property type="protein sequence ID" value="KAI3802571.1"/>
    <property type="molecule type" value="Genomic_DNA"/>
</dbReference>
<organism evidence="1 2">
    <name type="scientific">Smallanthus sonchifolius</name>
    <dbReference type="NCBI Taxonomy" id="185202"/>
    <lineage>
        <taxon>Eukaryota</taxon>
        <taxon>Viridiplantae</taxon>
        <taxon>Streptophyta</taxon>
        <taxon>Embryophyta</taxon>
        <taxon>Tracheophyta</taxon>
        <taxon>Spermatophyta</taxon>
        <taxon>Magnoliopsida</taxon>
        <taxon>eudicotyledons</taxon>
        <taxon>Gunneridae</taxon>
        <taxon>Pentapetalae</taxon>
        <taxon>asterids</taxon>
        <taxon>campanulids</taxon>
        <taxon>Asterales</taxon>
        <taxon>Asteraceae</taxon>
        <taxon>Asteroideae</taxon>
        <taxon>Heliantheae alliance</taxon>
        <taxon>Millerieae</taxon>
        <taxon>Smallanthus</taxon>
    </lineage>
</organism>
<sequence>MTSSEVNNLRGDRDTFSLSGFSEINDAVGDSRTVPAATGAGKADADVAIYKELWRACAGPLVTVPQENDLVFYFPQGHIEQVEASTNQVAEQHMPVYSLPSKILCRVVTVQLRAELESDEVFAQITLMPEPNQDEDAAKKESAPPAQPRFHVHSFCKTLTASDTSTHGGFSVLRRHADECLPPLDMSRQPPTQELEAKDLHGNYWRFKHIFRGQPRRHLLQSGWSVFVSSKRLVAGDAFIFLRGENGELRVGVRRAMRQQANVPSSVISSHSMHLGVLATAWHAIQTGTRFTVYYKPRTSPAEFIVPYDQYMESIKNNYSIGMRFKMRFEGEEAPEQRFTGTIVGIEESDPKRWPESKWGFLKVRWDETSTIRRPERVSPWQIEPALCPPAINPLPVLKQKRPRPSMLPSSPDSSVLTREGPSRAVAADLSPGSAFSRVLQGQESSTSRVLFAESNVSDSFGRPIQWPSSLTIDENDKIDPVSVSQRYLGVDKVSFERPTESYFTDLLSGFGSSPRQSQTGGKFNLQSNPRSTPPSNLSLNLMCSAMKGSFDEYSVHSNPRGNEQPHGKWLMPPPLTSFLQITKSPLAQQNEVRKPEDGNCKIFGVPFGNKVASEAHQALKLQQYPSFESGQVSEQSPGLKVIGNASSGKEIDKQYQNSQSQPKAHLGISPRSCTKVQKQGIALVI</sequence>
<gene>
    <name evidence="1" type="ORF">L1987_30709</name>
</gene>
<reference evidence="2" key="1">
    <citation type="journal article" date="2022" name="Mol. Ecol. Resour.">
        <title>The genomes of chicory, endive, great burdock and yacon provide insights into Asteraceae palaeo-polyploidization history and plant inulin production.</title>
        <authorList>
            <person name="Fan W."/>
            <person name="Wang S."/>
            <person name="Wang H."/>
            <person name="Wang A."/>
            <person name="Jiang F."/>
            <person name="Liu H."/>
            <person name="Zhao H."/>
            <person name="Xu D."/>
            <person name="Zhang Y."/>
        </authorList>
    </citation>
    <scope>NUCLEOTIDE SEQUENCE [LARGE SCALE GENOMIC DNA]</scope>
    <source>
        <strain evidence="2">cv. Yunnan</strain>
    </source>
</reference>
<comment type="caution">
    <text evidence="1">The sequence shown here is derived from an EMBL/GenBank/DDBJ whole genome shotgun (WGS) entry which is preliminary data.</text>
</comment>
<dbReference type="Proteomes" id="UP001056120">
    <property type="component" value="Linkage Group LG10"/>
</dbReference>
<keyword evidence="2" id="KW-1185">Reference proteome</keyword>
<proteinExistence type="predicted"/>
<name>A0ACB9I527_9ASTR</name>
<reference evidence="1 2" key="2">
    <citation type="journal article" date="2022" name="Mol. Ecol. Resour.">
        <title>The genomes of chicory, endive, great burdock and yacon provide insights into Asteraceae paleo-polyploidization history and plant inulin production.</title>
        <authorList>
            <person name="Fan W."/>
            <person name="Wang S."/>
            <person name="Wang H."/>
            <person name="Wang A."/>
            <person name="Jiang F."/>
            <person name="Liu H."/>
            <person name="Zhao H."/>
            <person name="Xu D."/>
            <person name="Zhang Y."/>
        </authorList>
    </citation>
    <scope>NUCLEOTIDE SEQUENCE [LARGE SCALE GENOMIC DNA]</scope>
    <source>
        <strain evidence="2">cv. Yunnan</strain>
        <tissue evidence="1">Leaves</tissue>
    </source>
</reference>
<protein>
    <submittedName>
        <fullName evidence="1">Uncharacterized protein</fullName>
    </submittedName>
</protein>
<accession>A0ACB9I527</accession>